<keyword evidence="3" id="KW-1185">Reference proteome</keyword>
<accession>A0A5P1F836</accession>
<evidence type="ECO:0000256" key="1">
    <source>
        <dbReference type="SAM" id="MobiDB-lite"/>
    </source>
</evidence>
<reference evidence="3" key="1">
    <citation type="journal article" date="2017" name="Nat. Commun.">
        <title>The asparagus genome sheds light on the origin and evolution of a young Y chromosome.</title>
        <authorList>
            <person name="Harkess A."/>
            <person name="Zhou J."/>
            <person name="Xu C."/>
            <person name="Bowers J.E."/>
            <person name="Van der Hulst R."/>
            <person name="Ayyampalayam S."/>
            <person name="Mercati F."/>
            <person name="Riccardi P."/>
            <person name="McKain M.R."/>
            <person name="Kakrana A."/>
            <person name="Tang H."/>
            <person name="Ray J."/>
            <person name="Groenendijk J."/>
            <person name="Arikit S."/>
            <person name="Mathioni S.M."/>
            <person name="Nakano M."/>
            <person name="Shan H."/>
            <person name="Telgmann-Rauber A."/>
            <person name="Kanno A."/>
            <person name="Yue Z."/>
            <person name="Chen H."/>
            <person name="Li W."/>
            <person name="Chen Y."/>
            <person name="Xu X."/>
            <person name="Zhang Y."/>
            <person name="Luo S."/>
            <person name="Chen H."/>
            <person name="Gao J."/>
            <person name="Mao Z."/>
            <person name="Pires J.C."/>
            <person name="Luo M."/>
            <person name="Kudrna D."/>
            <person name="Wing R.A."/>
            <person name="Meyers B.C."/>
            <person name="Yi K."/>
            <person name="Kong H."/>
            <person name="Lavrijsen P."/>
            <person name="Sunseri F."/>
            <person name="Falavigna A."/>
            <person name="Ye Y."/>
            <person name="Leebens-Mack J.H."/>
            <person name="Chen G."/>
        </authorList>
    </citation>
    <scope>NUCLEOTIDE SEQUENCE [LARGE SCALE GENOMIC DNA]</scope>
    <source>
        <strain evidence="3">cv. DH0086</strain>
    </source>
</reference>
<sequence length="85" mass="9088">MSDPLEDTDAIGSSFILESKTSERVENRELDGSTPSPAIAGKECHRPREIVGVGADVAEASRRGEGSCWTWTVAVAAAKEWGKKV</sequence>
<protein>
    <submittedName>
        <fullName evidence="2">Uncharacterized protein</fullName>
    </submittedName>
</protein>
<dbReference type="Gramene" id="ONK73903">
    <property type="protein sequence ID" value="ONK73903"/>
    <property type="gene ID" value="A4U43_C03F770"/>
</dbReference>
<feature type="region of interest" description="Disordered" evidence="1">
    <location>
        <begin position="1"/>
        <end position="41"/>
    </location>
</feature>
<feature type="compositionally biased region" description="Basic and acidic residues" evidence="1">
    <location>
        <begin position="20"/>
        <end position="31"/>
    </location>
</feature>
<evidence type="ECO:0000313" key="3">
    <source>
        <dbReference type="Proteomes" id="UP000243459"/>
    </source>
</evidence>
<gene>
    <name evidence="2" type="ORF">A4U43_C03F770</name>
</gene>
<dbReference type="AlphaFoldDB" id="A0A5P1F836"/>
<proteinExistence type="predicted"/>
<organism evidence="2 3">
    <name type="scientific">Asparagus officinalis</name>
    <name type="common">Garden asparagus</name>
    <dbReference type="NCBI Taxonomy" id="4686"/>
    <lineage>
        <taxon>Eukaryota</taxon>
        <taxon>Viridiplantae</taxon>
        <taxon>Streptophyta</taxon>
        <taxon>Embryophyta</taxon>
        <taxon>Tracheophyta</taxon>
        <taxon>Spermatophyta</taxon>
        <taxon>Magnoliopsida</taxon>
        <taxon>Liliopsida</taxon>
        <taxon>Asparagales</taxon>
        <taxon>Asparagaceae</taxon>
        <taxon>Asparagoideae</taxon>
        <taxon>Asparagus</taxon>
    </lineage>
</organism>
<evidence type="ECO:0000313" key="2">
    <source>
        <dbReference type="EMBL" id="ONK73903.1"/>
    </source>
</evidence>
<dbReference type="EMBL" id="CM007383">
    <property type="protein sequence ID" value="ONK73903.1"/>
    <property type="molecule type" value="Genomic_DNA"/>
</dbReference>
<dbReference type="Proteomes" id="UP000243459">
    <property type="component" value="Chromosome 3"/>
</dbReference>
<name>A0A5P1F836_ASPOF</name>